<proteinExistence type="predicted"/>
<organism evidence="1 2">
    <name type="scientific">Pleurotus cornucopiae</name>
    <name type="common">Cornucopia mushroom</name>
    <dbReference type="NCBI Taxonomy" id="5321"/>
    <lineage>
        <taxon>Eukaryota</taxon>
        <taxon>Fungi</taxon>
        <taxon>Dikarya</taxon>
        <taxon>Basidiomycota</taxon>
        <taxon>Agaricomycotina</taxon>
        <taxon>Agaricomycetes</taxon>
        <taxon>Agaricomycetidae</taxon>
        <taxon>Agaricales</taxon>
        <taxon>Pleurotineae</taxon>
        <taxon>Pleurotaceae</taxon>
        <taxon>Pleurotus</taxon>
    </lineage>
</organism>
<evidence type="ECO:0000313" key="2">
    <source>
        <dbReference type="Proteomes" id="UP000824881"/>
    </source>
</evidence>
<comment type="caution">
    <text evidence="1">The sequence shown here is derived from an EMBL/GenBank/DDBJ whole genome shotgun (WGS) entry which is preliminary data.</text>
</comment>
<name>A0ACB7IRE8_PLECO</name>
<gene>
    <name evidence="1" type="ORF">CCMSSC00406_0003892</name>
</gene>
<dbReference type="EMBL" id="WQMT02000007">
    <property type="protein sequence ID" value="KAG9220436.1"/>
    <property type="molecule type" value="Genomic_DNA"/>
</dbReference>
<sequence>MFSLFTKQASRKYVDLIYGVSSKWANWDPPKKLEPGDFGVIDSGSGQFEKEGNIYVDFAADETVRQIISRYPPTQLPSRDQYIISSSKVRQLELSADVHANVGDVVGGAFKGQWKFDKSRGALLVMDRPETTVIADQLLTALIGVEKLRGRYLITEVFSCPGYVLYLSNKSNETIGISLQADGVLPSAVSPGAQFDSAWICEGGTGLFQKAYREEACFTPLYQAKTIRKHRAARVEPDVWEDIETPWGQLDDDGNECAEDEEEDE</sequence>
<evidence type="ECO:0000313" key="1">
    <source>
        <dbReference type="EMBL" id="KAG9220436.1"/>
    </source>
</evidence>
<accession>A0ACB7IRE8</accession>
<protein>
    <submittedName>
        <fullName evidence="1">Uncharacterized protein</fullName>
    </submittedName>
</protein>
<dbReference type="Proteomes" id="UP000824881">
    <property type="component" value="Unassembled WGS sequence"/>
</dbReference>
<reference evidence="1 2" key="1">
    <citation type="journal article" date="2021" name="Appl. Environ. Microbiol.">
        <title>Genetic linkage and physical mapping for an oyster mushroom Pleurotus cornucopiae and QTL analysis for the trait cap color.</title>
        <authorList>
            <person name="Zhang Y."/>
            <person name="Gao W."/>
            <person name="Sonnenberg A."/>
            <person name="Chen Q."/>
            <person name="Zhang J."/>
            <person name="Huang C."/>
        </authorList>
    </citation>
    <scope>NUCLEOTIDE SEQUENCE [LARGE SCALE GENOMIC DNA]</scope>
    <source>
        <strain evidence="1">CCMSSC00406</strain>
    </source>
</reference>
<keyword evidence="2" id="KW-1185">Reference proteome</keyword>